<dbReference type="EMBL" id="FNEZ01000004">
    <property type="protein sequence ID" value="SDK14489.1"/>
    <property type="molecule type" value="Genomic_DNA"/>
</dbReference>
<proteinExistence type="predicted"/>
<evidence type="ECO:0008006" key="3">
    <source>
        <dbReference type="Google" id="ProtNLM"/>
    </source>
</evidence>
<reference evidence="1 2" key="1">
    <citation type="submission" date="2016-10" db="EMBL/GenBank/DDBJ databases">
        <authorList>
            <person name="de Groot N.N."/>
        </authorList>
    </citation>
    <scope>NUCLEOTIDE SEQUENCE [LARGE SCALE GENOMIC DNA]</scope>
    <source>
        <strain evidence="1 2">CGMCC 1.10076</strain>
    </source>
</reference>
<evidence type="ECO:0000313" key="2">
    <source>
        <dbReference type="Proteomes" id="UP000199580"/>
    </source>
</evidence>
<keyword evidence="2" id="KW-1185">Reference proteome</keyword>
<protein>
    <recommendedName>
        <fullName evidence="3">Phage envelope protein</fullName>
    </recommendedName>
</protein>
<dbReference type="Pfam" id="PF07166">
    <property type="entry name" value="DUF1398"/>
    <property type="match status" value="1"/>
</dbReference>
<dbReference type="Proteomes" id="UP000199580">
    <property type="component" value="Unassembled WGS sequence"/>
</dbReference>
<dbReference type="OrthoDB" id="1550456at2"/>
<sequence>MFTVEQIKQAHSKVKSGADFSSYVQEIKVFGVNSYELYVTDGHTDYFGANSYKTSADAEYAALIILDTANASQFISDLKAHQQGKTTYIARFGNRFA</sequence>
<dbReference type="InterPro" id="IPR009833">
    <property type="entry name" value="DUF1398"/>
</dbReference>
<dbReference type="SUPFAM" id="SSF160419">
    <property type="entry name" value="YdfO-like"/>
    <property type="match status" value="1"/>
</dbReference>
<name>A0A1G8ZHC0_9FLAO</name>
<dbReference type="RefSeq" id="WP_091396294.1">
    <property type="nucleotide sequence ID" value="NZ_BKAI01000009.1"/>
</dbReference>
<dbReference type="STRING" id="1128970.SAMN04487935_2597"/>
<accession>A0A1G8ZHC0</accession>
<gene>
    <name evidence="1" type="ORF">SAMN04487935_2597</name>
</gene>
<evidence type="ECO:0000313" key="1">
    <source>
        <dbReference type="EMBL" id="SDK14489.1"/>
    </source>
</evidence>
<dbReference type="Gene3D" id="3.30.1810.10">
    <property type="entry name" value="YdfO-like"/>
    <property type="match status" value="1"/>
</dbReference>
<organism evidence="1 2">
    <name type="scientific">Flavobacterium noncentrifugens</name>
    <dbReference type="NCBI Taxonomy" id="1128970"/>
    <lineage>
        <taxon>Bacteria</taxon>
        <taxon>Pseudomonadati</taxon>
        <taxon>Bacteroidota</taxon>
        <taxon>Flavobacteriia</taxon>
        <taxon>Flavobacteriales</taxon>
        <taxon>Flavobacteriaceae</taxon>
        <taxon>Flavobacterium</taxon>
    </lineage>
</organism>
<dbReference type="AlphaFoldDB" id="A0A1G8ZHC0"/>
<dbReference type="InterPro" id="IPR036696">
    <property type="entry name" value="YdfO-like_sf"/>
</dbReference>